<proteinExistence type="inferred from homology"/>
<gene>
    <name evidence="13" type="ORF">FA15DRAFT_675120</name>
</gene>
<feature type="transmembrane region" description="Helical" evidence="12">
    <location>
        <begin position="368"/>
        <end position="388"/>
    </location>
</feature>
<dbReference type="OrthoDB" id="196717at2759"/>
<dbReference type="PROSITE" id="PS00379">
    <property type="entry name" value="CDP_ALCOHOL_P_TRANSF"/>
    <property type="match status" value="1"/>
</dbReference>
<dbReference type="FunFam" id="1.20.120.1760:FF:000012">
    <property type="entry name" value="sn-1,2-diacylglycerol cholinephosphotransferase"/>
    <property type="match status" value="1"/>
</dbReference>
<evidence type="ECO:0000256" key="2">
    <source>
        <dbReference type="ARBA" id="ARBA00004127"/>
    </source>
</evidence>
<evidence type="ECO:0000313" key="14">
    <source>
        <dbReference type="Proteomes" id="UP000307440"/>
    </source>
</evidence>
<feature type="transmembrane region" description="Helical" evidence="12">
    <location>
        <begin position="293"/>
        <end position="310"/>
    </location>
</feature>
<evidence type="ECO:0000256" key="5">
    <source>
        <dbReference type="ARBA" id="ARBA00022692"/>
    </source>
</evidence>
<evidence type="ECO:0000256" key="10">
    <source>
        <dbReference type="ARBA" id="ARBA00051857"/>
    </source>
</evidence>
<evidence type="ECO:0000313" key="13">
    <source>
        <dbReference type="EMBL" id="TFK18664.1"/>
    </source>
</evidence>
<feature type="transmembrane region" description="Helical" evidence="12">
    <location>
        <begin position="172"/>
        <end position="193"/>
    </location>
</feature>
<sequence>MGYIPRHLLENLKAYKYRGTDKSLVTRYILNPFWTRFVELWPLWVAPNVITLTGLSIVFFNFLTLLYYDPLYLTEKEEFEGPPHWLYFTWGIGLFLYQTLDAIDGKQARRTGMAGPLGEMFDHGCDALNTTLGCVLAGRAMGLGRSWWTVTSQIATLCNFYLTTWEEYHTGVLFLGYFSGPVEGILMIVAIYLTTGFYGPRVWENKIWTVLGIDNISPFSKIPNLPLNKSFMVFAAAGLSINIFHSYLNVLQARKAGKGKSHSRYHPLVLLLPFVVSTAIQIAWLSHPGFNDSYIIQSASFLPFLLAWGLQFAHQVGRMILAHVTSAPFPAWDWIWIWSALAALDANFPRLFGISPIIQTNARNTSYVVWFTFAISLLAYARFVTLVIHDITNYLGIACFTVRKKDENGHWKNAQPDKTS</sequence>
<keyword evidence="4 11" id="KW-0808">Transferase</keyword>
<evidence type="ECO:0000256" key="12">
    <source>
        <dbReference type="SAM" id="Phobius"/>
    </source>
</evidence>
<dbReference type="EC" id="2.7.8.2" evidence="9"/>
<reference evidence="13 14" key="1">
    <citation type="journal article" date="2019" name="Nat. Ecol. Evol.">
        <title>Megaphylogeny resolves global patterns of mushroom evolution.</title>
        <authorList>
            <person name="Varga T."/>
            <person name="Krizsan K."/>
            <person name="Foldi C."/>
            <person name="Dima B."/>
            <person name="Sanchez-Garcia M."/>
            <person name="Sanchez-Ramirez S."/>
            <person name="Szollosi G.J."/>
            <person name="Szarkandi J.G."/>
            <person name="Papp V."/>
            <person name="Albert L."/>
            <person name="Andreopoulos W."/>
            <person name="Angelini C."/>
            <person name="Antonin V."/>
            <person name="Barry K.W."/>
            <person name="Bougher N.L."/>
            <person name="Buchanan P."/>
            <person name="Buyck B."/>
            <person name="Bense V."/>
            <person name="Catcheside P."/>
            <person name="Chovatia M."/>
            <person name="Cooper J."/>
            <person name="Damon W."/>
            <person name="Desjardin D."/>
            <person name="Finy P."/>
            <person name="Geml J."/>
            <person name="Haridas S."/>
            <person name="Hughes K."/>
            <person name="Justo A."/>
            <person name="Karasinski D."/>
            <person name="Kautmanova I."/>
            <person name="Kiss B."/>
            <person name="Kocsube S."/>
            <person name="Kotiranta H."/>
            <person name="LaButti K.M."/>
            <person name="Lechner B.E."/>
            <person name="Liimatainen K."/>
            <person name="Lipzen A."/>
            <person name="Lukacs Z."/>
            <person name="Mihaltcheva S."/>
            <person name="Morgado L.N."/>
            <person name="Niskanen T."/>
            <person name="Noordeloos M.E."/>
            <person name="Ohm R.A."/>
            <person name="Ortiz-Santana B."/>
            <person name="Ovrebo C."/>
            <person name="Racz N."/>
            <person name="Riley R."/>
            <person name="Savchenko A."/>
            <person name="Shiryaev A."/>
            <person name="Soop K."/>
            <person name="Spirin V."/>
            <person name="Szebenyi C."/>
            <person name="Tomsovsky M."/>
            <person name="Tulloss R.E."/>
            <person name="Uehling J."/>
            <person name="Grigoriev I.V."/>
            <person name="Vagvolgyi C."/>
            <person name="Papp T."/>
            <person name="Martin F.M."/>
            <person name="Miettinen O."/>
            <person name="Hibbett D.S."/>
            <person name="Nagy L.G."/>
        </authorList>
    </citation>
    <scope>NUCLEOTIDE SEQUENCE [LARGE SCALE GENOMIC DNA]</scope>
    <source>
        <strain evidence="13 14">CBS 121175</strain>
    </source>
</reference>
<dbReference type="STRING" id="230819.A0A5C3KFL2"/>
<feature type="transmembrane region" description="Helical" evidence="12">
    <location>
        <begin position="230"/>
        <end position="248"/>
    </location>
</feature>
<organism evidence="13 14">
    <name type="scientific">Coprinopsis marcescibilis</name>
    <name type="common">Agaric fungus</name>
    <name type="synonym">Psathyrella marcescibilis</name>
    <dbReference type="NCBI Taxonomy" id="230819"/>
    <lineage>
        <taxon>Eukaryota</taxon>
        <taxon>Fungi</taxon>
        <taxon>Dikarya</taxon>
        <taxon>Basidiomycota</taxon>
        <taxon>Agaricomycotina</taxon>
        <taxon>Agaricomycetes</taxon>
        <taxon>Agaricomycetidae</taxon>
        <taxon>Agaricales</taxon>
        <taxon>Agaricineae</taxon>
        <taxon>Psathyrellaceae</taxon>
        <taxon>Coprinopsis</taxon>
    </lineage>
</organism>
<dbReference type="InterPro" id="IPR048254">
    <property type="entry name" value="CDP_ALCOHOL_P_TRANSF_CS"/>
</dbReference>
<keyword evidence="14" id="KW-1185">Reference proteome</keyword>
<dbReference type="InterPro" id="IPR043130">
    <property type="entry name" value="CDP-OH_PTrfase_TM_dom"/>
</dbReference>
<comment type="catalytic activity">
    <reaction evidence="10">
        <text>CDP-N,N-dimethylethanolamine + a 1,2-diacyl-sn-glycerol = a 1,2-diacyl-sn-glycero-3-phospho-N,N-dimethylethanolamine + CMP + H(+)</text>
        <dbReference type="Rhea" id="RHEA:33775"/>
        <dbReference type="ChEBI" id="CHEBI:15378"/>
        <dbReference type="ChEBI" id="CHEBI:17815"/>
        <dbReference type="ChEBI" id="CHEBI:60377"/>
        <dbReference type="ChEBI" id="CHEBI:64572"/>
        <dbReference type="ChEBI" id="CHEBI:65117"/>
    </reaction>
    <physiologicalReaction direction="left-to-right" evidence="10">
        <dbReference type="Rhea" id="RHEA:33776"/>
    </physiologicalReaction>
</comment>
<evidence type="ECO:0000256" key="3">
    <source>
        <dbReference type="ARBA" id="ARBA00010441"/>
    </source>
</evidence>
<dbReference type="AlphaFoldDB" id="A0A5C3KFL2"/>
<evidence type="ECO:0000256" key="8">
    <source>
        <dbReference type="ARBA" id="ARBA00037890"/>
    </source>
</evidence>
<dbReference type="Gene3D" id="1.20.120.1760">
    <property type="match status" value="1"/>
</dbReference>
<dbReference type="GO" id="GO:0004142">
    <property type="term" value="F:diacylglycerol cholinephosphotransferase activity"/>
    <property type="evidence" value="ECO:0007669"/>
    <property type="project" value="UniProtKB-EC"/>
</dbReference>
<keyword evidence="5 12" id="KW-0812">Transmembrane</keyword>
<keyword evidence="6 12" id="KW-1133">Transmembrane helix</keyword>
<evidence type="ECO:0000256" key="9">
    <source>
        <dbReference type="ARBA" id="ARBA00038987"/>
    </source>
</evidence>
<protein>
    <recommendedName>
        <fullName evidence="9">diacylglycerol cholinephosphotransferase</fullName>
        <ecNumber evidence="9">2.7.8.2</ecNumber>
    </recommendedName>
</protein>
<comment type="cofactor">
    <cofactor evidence="1">
        <name>Mg(2+)</name>
        <dbReference type="ChEBI" id="CHEBI:18420"/>
    </cofactor>
</comment>
<accession>A0A5C3KFL2</accession>
<comment type="subcellular location">
    <subcellularLocation>
        <location evidence="2">Endomembrane system</location>
        <topology evidence="2">Multi-pass membrane protein</topology>
    </subcellularLocation>
</comment>
<evidence type="ECO:0000256" key="1">
    <source>
        <dbReference type="ARBA" id="ARBA00001946"/>
    </source>
</evidence>
<dbReference type="Proteomes" id="UP000307440">
    <property type="component" value="Unassembled WGS sequence"/>
</dbReference>
<name>A0A5C3KFL2_COPMA</name>
<dbReference type="InterPro" id="IPR014472">
    <property type="entry name" value="CHOPT"/>
</dbReference>
<comment type="similarity">
    <text evidence="3 11">Belongs to the CDP-alcohol phosphatidyltransferase class-I family.</text>
</comment>
<dbReference type="Pfam" id="PF01066">
    <property type="entry name" value="CDP-OH_P_transf"/>
    <property type="match status" value="1"/>
</dbReference>
<dbReference type="EMBL" id="ML210386">
    <property type="protein sequence ID" value="TFK18664.1"/>
    <property type="molecule type" value="Genomic_DNA"/>
</dbReference>
<feature type="transmembrane region" description="Helical" evidence="12">
    <location>
        <begin position="85"/>
        <end position="103"/>
    </location>
</feature>
<comment type="pathway">
    <text evidence="8">Phospholipid metabolism; phosphatidylcholine biosynthesis; phosphatidylcholine from phosphocholine: step 2/2.</text>
</comment>
<dbReference type="PANTHER" id="PTHR10414">
    <property type="entry name" value="ETHANOLAMINEPHOSPHOTRANSFERASE"/>
    <property type="match status" value="1"/>
</dbReference>
<dbReference type="InterPro" id="IPR000462">
    <property type="entry name" value="CDP-OH_P_trans"/>
</dbReference>
<feature type="transmembrane region" description="Helical" evidence="12">
    <location>
        <begin position="268"/>
        <end position="287"/>
    </location>
</feature>
<feature type="transmembrane region" description="Helical" evidence="12">
    <location>
        <begin position="43"/>
        <end position="65"/>
    </location>
</feature>
<dbReference type="GO" id="GO:0016020">
    <property type="term" value="C:membrane"/>
    <property type="evidence" value="ECO:0007669"/>
    <property type="project" value="InterPro"/>
</dbReference>
<keyword evidence="7 12" id="KW-0472">Membrane</keyword>
<dbReference type="PANTHER" id="PTHR10414:SF37">
    <property type="entry name" value="BB IN A BOXCAR, ISOFORM C"/>
    <property type="match status" value="1"/>
</dbReference>
<evidence type="ECO:0000256" key="4">
    <source>
        <dbReference type="ARBA" id="ARBA00022679"/>
    </source>
</evidence>
<evidence type="ECO:0000256" key="6">
    <source>
        <dbReference type="ARBA" id="ARBA00022989"/>
    </source>
</evidence>
<evidence type="ECO:0000256" key="7">
    <source>
        <dbReference type="ARBA" id="ARBA00023136"/>
    </source>
</evidence>
<dbReference type="GO" id="GO:0012505">
    <property type="term" value="C:endomembrane system"/>
    <property type="evidence" value="ECO:0007669"/>
    <property type="project" value="UniProtKB-SubCell"/>
</dbReference>
<evidence type="ECO:0000256" key="11">
    <source>
        <dbReference type="RuleBase" id="RU003750"/>
    </source>
</evidence>
<dbReference type="PIRSF" id="PIRSF015665">
    <property type="entry name" value="CHOPT"/>
    <property type="match status" value="1"/>
</dbReference>